<dbReference type="EMBL" id="JAAKYA010000053">
    <property type="protein sequence ID" value="NGO39527.1"/>
    <property type="molecule type" value="Genomic_DNA"/>
</dbReference>
<dbReference type="GO" id="GO:0008422">
    <property type="term" value="F:beta-glucosidase activity"/>
    <property type="evidence" value="ECO:0007669"/>
    <property type="project" value="TreeGrafter"/>
</dbReference>
<name>A0A6M1RQ41_9BACT</name>
<proteinExistence type="inferred from homology"/>
<evidence type="ECO:0000256" key="4">
    <source>
        <dbReference type="ARBA" id="ARBA00023277"/>
    </source>
</evidence>
<keyword evidence="6" id="KW-0624">Polysaccharide degradation</keyword>
<dbReference type="SUPFAM" id="SSF51445">
    <property type="entry name" value="(Trans)glycosidases"/>
    <property type="match status" value="1"/>
</dbReference>
<dbReference type="GO" id="GO:0005576">
    <property type="term" value="C:extracellular region"/>
    <property type="evidence" value="ECO:0007669"/>
    <property type="project" value="TreeGrafter"/>
</dbReference>
<dbReference type="GO" id="GO:0030245">
    <property type="term" value="P:cellulose catabolic process"/>
    <property type="evidence" value="ECO:0007669"/>
    <property type="project" value="UniProtKB-KW"/>
</dbReference>
<organism evidence="9 10">
    <name type="scientific">Limisphaera ngatamarikiensis</name>
    <dbReference type="NCBI Taxonomy" id="1324935"/>
    <lineage>
        <taxon>Bacteria</taxon>
        <taxon>Pseudomonadati</taxon>
        <taxon>Verrucomicrobiota</taxon>
        <taxon>Verrucomicrobiia</taxon>
        <taxon>Limisphaerales</taxon>
        <taxon>Limisphaeraceae</taxon>
        <taxon>Limisphaera</taxon>
    </lineage>
</organism>
<dbReference type="Gene3D" id="2.60.120.260">
    <property type="entry name" value="Galactose-binding domain-like"/>
    <property type="match status" value="1"/>
</dbReference>
<keyword evidence="2 7" id="KW-0378">Hydrolase</keyword>
<dbReference type="PANTHER" id="PTHR31297">
    <property type="entry name" value="GLUCAN ENDO-1,6-BETA-GLUCOSIDASE B"/>
    <property type="match status" value="1"/>
</dbReference>
<dbReference type="Gene3D" id="3.20.20.80">
    <property type="entry name" value="Glycosidases"/>
    <property type="match status" value="1"/>
</dbReference>
<dbReference type="InterPro" id="IPR017853">
    <property type="entry name" value="GH"/>
</dbReference>
<keyword evidence="3" id="KW-0136">Cellulose degradation</keyword>
<protein>
    <submittedName>
        <fullName evidence="9">Glycoside hydrolase family 5 protein</fullName>
    </submittedName>
</protein>
<accession>A0A6M1RQ41</accession>
<gene>
    <name evidence="9" type="ORF">G4L39_08980</name>
</gene>
<dbReference type="AlphaFoldDB" id="A0A6M1RQ41"/>
<keyword evidence="5 7" id="KW-0326">Glycosidase</keyword>
<evidence type="ECO:0000313" key="9">
    <source>
        <dbReference type="EMBL" id="NGO39527.1"/>
    </source>
</evidence>
<evidence type="ECO:0000256" key="7">
    <source>
        <dbReference type="RuleBase" id="RU361153"/>
    </source>
</evidence>
<evidence type="ECO:0000313" key="10">
    <source>
        <dbReference type="Proteomes" id="UP000477311"/>
    </source>
</evidence>
<dbReference type="GO" id="GO:0009986">
    <property type="term" value="C:cell surface"/>
    <property type="evidence" value="ECO:0007669"/>
    <property type="project" value="TreeGrafter"/>
</dbReference>
<sequence length="547" mass="61704">MTNTTVNRSCETRVDRTARDRLVPGILAWILAVSGVRAAADASQVEAVPVGAVWFATDFEGADLERGWQGELHWAADRSGGRCLAVRREETAGAGTTVVSRDLPVEPARGCLIRATAWVRAEGVTARPRPWNGIKFMLAVETPRGRLWPQAEVPVGSFDWRRVSFTTRIPSDATAVRLVLGLEEVAGRAWFDDLSLVVAAPRRRPPDGRPERPFRGHDLLRLRGVMVSPDIDPEGLRVLGEEWGANLVRWQLVRHATPGTRPPLETYDAWLETELRKLDAALPWCARYGLYVVVDLHSPPGGRAIAGGYVAANDGLFADPRAQAKLVEVWERIARRYRGVPTIWGFDLVNEPVEEYVAEGCADWPGLAERVGRAIHAVDPGRTLIVEPADWGGPSGFVDWVPLSLDRVVYSVHMYEPHRFTHQGVYGEDPPVPYPGEIQGERWDRARLERALQPVRQFQQTYGMHIYAGEFSAIRWAPEGSAHRYLRDVVGIFESWGWDWSYHAFREWHGWSVEHGEDRADTRPAAQPTERQRLLQEWFGRNQKPRW</sequence>
<evidence type="ECO:0000256" key="2">
    <source>
        <dbReference type="ARBA" id="ARBA00022801"/>
    </source>
</evidence>
<evidence type="ECO:0000259" key="8">
    <source>
        <dbReference type="Pfam" id="PF00150"/>
    </source>
</evidence>
<feature type="domain" description="Glycoside hydrolase family 5" evidence="8">
    <location>
        <begin position="241"/>
        <end position="473"/>
    </location>
</feature>
<evidence type="ECO:0000256" key="5">
    <source>
        <dbReference type="ARBA" id="ARBA00023295"/>
    </source>
</evidence>
<comment type="caution">
    <text evidence="9">The sequence shown here is derived from an EMBL/GenBank/DDBJ whole genome shotgun (WGS) entry which is preliminary data.</text>
</comment>
<reference evidence="9 10" key="1">
    <citation type="submission" date="2020-02" db="EMBL/GenBank/DDBJ databases">
        <title>Draft genome sequence of Limisphaera ngatamarikiensis NGM72.4T, a thermophilic Verrucomicrobia grouped in subdivision 3.</title>
        <authorList>
            <person name="Carere C.R."/>
            <person name="Steen J."/>
            <person name="Hugenholtz P."/>
            <person name="Stott M.B."/>
        </authorList>
    </citation>
    <scope>NUCLEOTIDE SEQUENCE [LARGE SCALE GENOMIC DNA]</scope>
    <source>
        <strain evidence="9 10">NGM72.4</strain>
    </source>
</reference>
<evidence type="ECO:0000256" key="3">
    <source>
        <dbReference type="ARBA" id="ARBA00023001"/>
    </source>
</evidence>
<dbReference type="InterPro" id="IPR050386">
    <property type="entry name" value="Glycosyl_hydrolase_5"/>
</dbReference>
<dbReference type="PANTHER" id="PTHR31297:SF41">
    <property type="entry name" value="ENDOGLUCANASE, PUTATIVE (AFU_ORTHOLOGUE AFUA_5G01830)-RELATED"/>
    <property type="match status" value="1"/>
</dbReference>
<evidence type="ECO:0000256" key="1">
    <source>
        <dbReference type="ARBA" id="ARBA00005641"/>
    </source>
</evidence>
<dbReference type="RefSeq" id="WP_165107589.1">
    <property type="nucleotide sequence ID" value="NZ_JAAKYA010000053.1"/>
</dbReference>
<dbReference type="Proteomes" id="UP000477311">
    <property type="component" value="Unassembled WGS sequence"/>
</dbReference>
<comment type="similarity">
    <text evidence="1 7">Belongs to the glycosyl hydrolase 5 (cellulase A) family.</text>
</comment>
<dbReference type="Pfam" id="PF00150">
    <property type="entry name" value="Cellulase"/>
    <property type="match status" value="1"/>
</dbReference>
<evidence type="ECO:0000256" key="6">
    <source>
        <dbReference type="ARBA" id="ARBA00023326"/>
    </source>
</evidence>
<keyword evidence="4" id="KW-0119">Carbohydrate metabolism</keyword>
<dbReference type="InterPro" id="IPR001547">
    <property type="entry name" value="Glyco_hydro_5"/>
</dbReference>
<keyword evidence="10" id="KW-1185">Reference proteome</keyword>